<dbReference type="PROSITE" id="PS50404">
    <property type="entry name" value="GST_NTER"/>
    <property type="match status" value="1"/>
</dbReference>
<dbReference type="SUPFAM" id="SSF47616">
    <property type="entry name" value="GST C-terminal domain-like"/>
    <property type="match status" value="1"/>
</dbReference>
<dbReference type="InterPro" id="IPR036249">
    <property type="entry name" value="Thioredoxin-like_sf"/>
</dbReference>
<dbReference type="PROSITE" id="PS50405">
    <property type="entry name" value="GST_CTER"/>
    <property type="match status" value="1"/>
</dbReference>
<dbReference type="InterPro" id="IPR050213">
    <property type="entry name" value="GST_superfamily"/>
</dbReference>
<dbReference type="PANTHER" id="PTHR11571:SF252">
    <property type="entry name" value="GLUTATHIONE S-TRANSFERASE"/>
    <property type="match status" value="1"/>
</dbReference>
<dbReference type="EMBL" id="VJMJ01000242">
    <property type="protein sequence ID" value="KAF0725442.1"/>
    <property type="molecule type" value="Genomic_DNA"/>
</dbReference>
<gene>
    <name evidence="3" type="ORF">Ae201684_016083</name>
</gene>
<dbReference type="VEuPathDB" id="FungiDB:AeMF1_002423"/>
<dbReference type="Proteomes" id="UP000481153">
    <property type="component" value="Unassembled WGS sequence"/>
</dbReference>
<dbReference type="AlphaFoldDB" id="A0A6G0WFY4"/>
<dbReference type="Gene3D" id="3.40.30.10">
    <property type="entry name" value="Glutaredoxin"/>
    <property type="match status" value="1"/>
</dbReference>
<evidence type="ECO:0000313" key="4">
    <source>
        <dbReference type="Proteomes" id="UP000481153"/>
    </source>
</evidence>
<dbReference type="InterPro" id="IPR036282">
    <property type="entry name" value="Glutathione-S-Trfase_C_sf"/>
</dbReference>
<feature type="domain" description="GST N-terminal" evidence="1">
    <location>
        <begin position="4"/>
        <end position="81"/>
    </location>
</feature>
<evidence type="ECO:0008006" key="5">
    <source>
        <dbReference type="Google" id="ProtNLM"/>
    </source>
</evidence>
<dbReference type="InterPro" id="IPR010987">
    <property type="entry name" value="Glutathione-S-Trfase_C-like"/>
</dbReference>
<accession>A0A6G0WFY4</accession>
<dbReference type="InterPro" id="IPR004045">
    <property type="entry name" value="Glutathione_S-Trfase_N"/>
</dbReference>
<dbReference type="GO" id="GO:0004364">
    <property type="term" value="F:glutathione transferase activity"/>
    <property type="evidence" value="ECO:0007669"/>
    <property type="project" value="TreeGrafter"/>
</dbReference>
<organism evidence="3 4">
    <name type="scientific">Aphanomyces euteiches</name>
    <dbReference type="NCBI Taxonomy" id="100861"/>
    <lineage>
        <taxon>Eukaryota</taxon>
        <taxon>Sar</taxon>
        <taxon>Stramenopiles</taxon>
        <taxon>Oomycota</taxon>
        <taxon>Saprolegniomycetes</taxon>
        <taxon>Saprolegniales</taxon>
        <taxon>Verrucalvaceae</taxon>
        <taxon>Aphanomyces</taxon>
    </lineage>
</organism>
<dbReference type="PANTHER" id="PTHR11571">
    <property type="entry name" value="GLUTATHIONE S-TRANSFERASE"/>
    <property type="match status" value="1"/>
</dbReference>
<dbReference type="InterPro" id="IPR040079">
    <property type="entry name" value="Glutathione_S-Trfase"/>
</dbReference>
<proteinExistence type="predicted"/>
<evidence type="ECO:0000259" key="1">
    <source>
        <dbReference type="PROSITE" id="PS50404"/>
    </source>
</evidence>
<dbReference type="InterPro" id="IPR004046">
    <property type="entry name" value="GST_C"/>
</dbReference>
<dbReference type="SFLD" id="SFLDG01205">
    <property type="entry name" value="AMPS.1"/>
    <property type="match status" value="1"/>
</dbReference>
<dbReference type="Gene3D" id="1.20.1050.10">
    <property type="match status" value="1"/>
</dbReference>
<dbReference type="Pfam" id="PF02798">
    <property type="entry name" value="GST_N"/>
    <property type="match status" value="1"/>
</dbReference>
<comment type="caution">
    <text evidence="3">The sequence shown here is derived from an EMBL/GenBank/DDBJ whole genome shotgun (WGS) entry which is preliminary data.</text>
</comment>
<sequence>MALPSLKLTYFDMPGRGEVIRLALTIGEIPFQDERLSEDAWKEVKPNMPFKQIPVLTMDGQMYCQTHALARLASTWSGLYPKNDPLTACRVDEICDFVEEINQLVEVFFFLLEDPVELKAKCEYLTKDKLPSKFALLETRLTSTGSSGPWYLDSLTVADLEVYALVKMFKSGTFEYISTDIFNEYIRITTIYEAVASQPKVAAWNASHTK</sequence>
<evidence type="ECO:0000313" key="3">
    <source>
        <dbReference type="EMBL" id="KAF0725442.1"/>
    </source>
</evidence>
<keyword evidence="4" id="KW-1185">Reference proteome</keyword>
<evidence type="ECO:0000259" key="2">
    <source>
        <dbReference type="PROSITE" id="PS50405"/>
    </source>
</evidence>
<dbReference type="Pfam" id="PF14497">
    <property type="entry name" value="GST_C_3"/>
    <property type="match status" value="1"/>
</dbReference>
<dbReference type="CDD" id="cd03039">
    <property type="entry name" value="GST_N_Sigma_like"/>
    <property type="match status" value="1"/>
</dbReference>
<reference evidence="3 4" key="1">
    <citation type="submission" date="2019-07" db="EMBL/GenBank/DDBJ databases">
        <title>Genomics analysis of Aphanomyces spp. identifies a new class of oomycete effector associated with host adaptation.</title>
        <authorList>
            <person name="Gaulin E."/>
        </authorList>
    </citation>
    <scope>NUCLEOTIDE SEQUENCE [LARGE SCALE GENOMIC DNA]</scope>
    <source>
        <strain evidence="3 4">ATCC 201684</strain>
    </source>
</reference>
<protein>
    <recommendedName>
        <fullName evidence="5">GST N-terminal domain-containing protein</fullName>
    </recommendedName>
</protein>
<dbReference type="SUPFAM" id="SSF52833">
    <property type="entry name" value="Thioredoxin-like"/>
    <property type="match status" value="1"/>
</dbReference>
<dbReference type="SFLD" id="SFLDS00019">
    <property type="entry name" value="Glutathione_Transferase_(cytos"/>
    <property type="match status" value="1"/>
</dbReference>
<dbReference type="SFLD" id="SFLDG00363">
    <property type="entry name" value="AMPS_(cytGST):_Alpha-__Mu-__Pi"/>
    <property type="match status" value="1"/>
</dbReference>
<dbReference type="GO" id="GO:0006749">
    <property type="term" value="P:glutathione metabolic process"/>
    <property type="evidence" value="ECO:0007669"/>
    <property type="project" value="TreeGrafter"/>
</dbReference>
<name>A0A6G0WFY4_9STRA</name>
<feature type="domain" description="GST C-terminal" evidence="2">
    <location>
        <begin position="84"/>
        <end position="210"/>
    </location>
</feature>